<proteinExistence type="predicted"/>
<dbReference type="OMA" id="CLICFRC"/>
<feature type="compositionally biased region" description="Polar residues" evidence="3">
    <location>
        <begin position="1"/>
        <end position="16"/>
    </location>
</feature>
<keyword evidence="5" id="KW-1185">Reference proteome</keyword>
<dbReference type="PANTHER" id="PTHR16171">
    <property type="entry name" value="DNA REPAIR PROTEIN COMPLEMENTING XP-G CELLS-RELATED"/>
    <property type="match status" value="1"/>
</dbReference>
<evidence type="ECO:0000256" key="3">
    <source>
        <dbReference type="SAM" id="MobiDB-lite"/>
    </source>
</evidence>
<comment type="subcellular location">
    <subcellularLocation>
        <location evidence="1">Nucleus</location>
    </subcellularLocation>
</comment>
<dbReference type="OrthoDB" id="31113at2759"/>
<protein>
    <submittedName>
        <fullName evidence="4">Uncharacterized protein</fullName>
    </submittedName>
</protein>
<accession>A0A0S4JNV7</accession>
<dbReference type="GO" id="GO:0005634">
    <property type="term" value="C:nucleus"/>
    <property type="evidence" value="ECO:0007669"/>
    <property type="project" value="UniProtKB-SubCell"/>
</dbReference>
<feature type="compositionally biased region" description="Acidic residues" evidence="3">
    <location>
        <begin position="390"/>
        <end position="405"/>
    </location>
</feature>
<evidence type="ECO:0000256" key="1">
    <source>
        <dbReference type="ARBA" id="ARBA00004123"/>
    </source>
</evidence>
<evidence type="ECO:0000256" key="2">
    <source>
        <dbReference type="ARBA" id="ARBA00023242"/>
    </source>
</evidence>
<reference evidence="5" key="1">
    <citation type="submission" date="2015-09" db="EMBL/GenBank/DDBJ databases">
        <authorList>
            <consortium name="Pathogen Informatics"/>
        </authorList>
    </citation>
    <scope>NUCLEOTIDE SEQUENCE [LARGE SCALE GENOMIC DNA]</scope>
    <source>
        <strain evidence="5">Lake Konstanz</strain>
    </source>
</reference>
<dbReference type="VEuPathDB" id="TriTrypDB:BSAL_41305"/>
<feature type="region of interest" description="Disordered" evidence="3">
    <location>
        <begin position="385"/>
        <end position="405"/>
    </location>
</feature>
<keyword evidence="2" id="KW-0539">Nucleus</keyword>
<gene>
    <name evidence="4" type="ORF">BSAL_41305</name>
</gene>
<name>A0A0S4JNV7_BODSA</name>
<dbReference type="PANTHER" id="PTHR16171:SF12">
    <property type="entry name" value="BASIC IMMUNOGLOBULIN-LIKE VARIABLE MOTIF-CONTAINING PROTEIN"/>
    <property type="match status" value="1"/>
</dbReference>
<dbReference type="Proteomes" id="UP000051952">
    <property type="component" value="Unassembled WGS sequence"/>
</dbReference>
<organism evidence="4 5">
    <name type="scientific">Bodo saltans</name>
    <name type="common">Flagellated protozoan</name>
    <dbReference type="NCBI Taxonomy" id="75058"/>
    <lineage>
        <taxon>Eukaryota</taxon>
        <taxon>Discoba</taxon>
        <taxon>Euglenozoa</taxon>
        <taxon>Kinetoplastea</taxon>
        <taxon>Metakinetoplastina</taxon>
        <taxon>Eubodonida</taxon>
        <taxon>Bodonidae</taxon>
        <taxon>Bodo</taxon>
    </lineage>
</organism>
<feature type="region of interest" description="Disordered" evidence="3">
    <location>
        <begin position="1"/>
        <end position="90"/>
    </location>
</feature>
<evidence type="ECO:0000313" key="5">
    <source>
        <dbReference type="Proteomes" id="UP000051952"/>
    </source>
</evidence>
<evidence type="ECO:0000313" key="4">
    <source>
        <dbReference type="EMBL" id="CUG93194.1"/>
    </source>
</evidence>
<dbReference type="EMBL" id="CYKH01002128">
    <property type="protein sequence ID" value="CUG93194.1"/>
    <property type="molecule type" value="Genomic_DNA"/>
</dbReference>
<feature type="compositionally biased region" description="Basic and acidic residues" evidence="3">
    <location>
        <begin position="37"/>
        <end position="47"/>
    </location>
</feature>
<sequence length="405" mass="44705">MASIDDTCSTNATANKNGGGESWTISFANPKKRRVSKREQLELEKQQQRLGGGGGDQLSAVTSNDDDEPSGAAVTSNDDDEPSGAIDPDNMAEVLNSDEIVPRNLETTREDLLQRLHIDIPRLLCVAKQYPRSCGVTSLVSVWNFLYSRIGQGTLPPVSQEEAMTILGFYPPFDAIRWGPFTGNTTLLRWFHSLNRHFGVTGKAYYLWKVRGLGRTPGLTSEKAQELFRDTLRNPQCAVVYHCHNHYMVPVGFQMIPRHQTDCYRARLSDEGEMTVYIGEVSRGKHPAMHTVKWKDIDTDLNTASPQFFNIRHPELGVQTRGSKKKAALKAANEEVRDGGVVAATTVLLDSAPPVAKPTTVGGGNLHCLLVFRSDVAEEDLAQFENCKDGDDEDIDELADDVDGD</sequence>
<dbReference type="AlphaFoldDB" id="A0A0S4JNV7"/>